<organism evidence="2 3">
    <name type="scientific">Tagetes erecta</name>
    <name type="common">African marigold</name>
    <dbReference type="NCBI Taxonomy" id="13708"/>
    <lineage>
        <taxon>Eukaryota</taxon>
        <taxon>Viridiplantae</taxon>
        <taxon>Streptophyta</taxon>
        <taxon>Embryophyta</taxon>
        <taxon>Tracheophyta</taxon>
        <taxon>Spermatophyta</taxon>
        <taxon>Magnoliopsida</taxon>
        <taxon>eudicotyledons</taxon>
        <taxon>Gunneridae</taxon>
        <taxon>Pentapetalae</taxon>
        <taxon>asterids</taxon>
        <taxon>campanulids</taxon>
        <taxon>Asterales</taxon>
        <taxon>Asteraceae</taxon>
        <taxon>Asteroideae</taxon>
        <taxon>Heliantheae alliance</taxon>
        <taxon>Tageteae</taxon>
        <taxon>Tagetes</taxon>
    </lineage>
</organism>
<reference evidence="2" key="1">
    <citation type="journal article" date="2023" name="bioRxiv">
        <title>Improved chromosome-level genome assembly for marigold (Tagetes erecta).</title>
        <authorList>
            <person name="Jiang F."/>
            <person name="Yuan L."/>
            <person name="Wang S."/>
            <person name="Wang H."/>
            <person name="Xu D."/>
            <person name="Wang A."/>
            <person name="Fan W."/>
        </authorList>
    </citation>
    <scope>NUCLEOTIDE SEQUENCE</scope>
    <source>
        <strain evidence="2">WSJ</strain>
        <tissue evidence="2">Leaf</tissue>
    </source>
</reference>
<dbReference type="AlphaFoldDB" id="A0AAD8NGD0"/>
<evidence type="ECO:0000313" key="2">
    <source>
        <dbReference type="EMBL" id="KAK1406968.1"/>
    </source>
</evidence>
<proteinExistence type="predicted"/>
<keyword evidence="1" id="KW-0812">Transmembrane</keyword>
<name>A0AAD8NGD0_TARER</name>
<sequence length="88" mass="9550">MTANFWPPRLHLLLLQATMSLLAIFLSSPSARMSSTSAALSSSLYFLLSYFLSTKHKVLTSLAALIGETVTINVVAICSLFSLLRGED</sequence>
<evidence type="ECO:0000313" key="3">
    <source>
        <dbReference type="Proteomes" id="UP001229421"/>
    </source>
</evidence>
<evidence type="ECO:0000256" key="1">
    <source>
        <dbReference type="SAM" id="Phobius"/>
    </source>
</evidence>
<keyword evidence="3" id="KW-1185">Reference proteome</keyword>
<feature type="transmembrane region" description="Helical" evidence="1">
    <location>
        <begin position="62"/>
        <end position="84"/>
    </location>
</feature>
<accession>A0AAD8NGD0</accession>
<keyword evidence="1" id="KW-1133">Transmembrane helix</keyword>
<dbReference type="Proteomes" id="UP001229421">
    <property type="component" value="Unassembled WGS sequence"/>
</dbReference>
<comment type="caution">
    <text evidence="2">The sequence shown here is derived from an EMBL/GenBank/DDBJ whole genome shotgun (WGS) entry which is preliminary data.</text>
</comment>
<keyword evidence="1" id="KW-0472">Membrane</keyword>
<protein>
    <submittedName>
        <fullName evidence="2">Uncharacterized protein</fullName>
    </submittedName>
</protein>
<gene>
    <name evidence="2" type="ORF">QVD17_38578</name>
</gene>
<dbReference type="EMBL" id="JAUHHV010000011">
    <property type="protein sequence ID" value="KAK1406968.1"/>
    <property type="molecule type" value="Genomic_DNA"/>
</dbReference>